<evidence type="ECO:0000313" key="1">
    <source>
        <dbReference type="EMBL" id="CAB4267498.1"/>
    </source>
</evidence>
<evidence type="ECO:0000313" key="4">
    <source>
        <dbReference type="Proteomes" id="UP000507245"/>
    </source>
</evidence>
<keyword evidence="4" id="KW-1185">Reference proteome</keyword>
<accession>A0A6J5TYQ4</accession>
<protein>
    <submittedName>
        <fullName evidence="1">Uncharacterized protein</fullName>
    </submittedName>
</protein>
<evidence type="ECO:0000313" key="2">
    <source>
        <dbReference type="EMBL" id="CAB4297954.1"/>
    </source>
</evidence>
<dbReference type="EMBL" id="CAEKDK010000001">
    <property type="protein sequence ID" value="CAB4267498.1"/>
    <property type="molecule type" value="Genomic_DNA"/>
</dbReference>
<dbReference type="PANTHER" id="PTHR46999:SF4">
    <property type="entry name" value="ALPHA-GLUCAN WATER DIKINASE 2"/>
    <property type="match status" value="1"/>
</dbReference>
<dbReference type="Proteomes" id="UP000507245">
    <property type="component" value="Unassembled WGS sequence"/>
</dbReference>
<reference evidence="1 3" key="2">
    <citation type="submission" date="2020-05" db="EMBL/GenBank/DDBJ databases">
        <authorList>
            <person name="Campoy J."/>
            <person name="Schneeberger K."/>
            <person name="Spophaly S."/>
        </authorList>
    </citation>
    <scope>NUCLEOTIDE SEQUENCE [LARGE SCALE GENOMIC DNA]</scope>
    <source>
        <strain evidence="1">PruArmRojPasFocal</strain>
    </source>
</reference>
<dbReference type="AlphaFoldDB" id="A0A6J5TYQ4"/>
<sequence>MRSILKIYSHLIVGQKLNVVNGYPSKPIGLYSKQSIIFGSDSNAEDLEGYAGAGFYDSVWKTRES</sequence>
<evidence type="ECO:0000313" key="3">
    <source>
        <dbReference type="Proteomes" id="UP000507222"/>
    </source>
</evidence>
<dbReference type="OrthoDB" id="6123450at2759"/>
<organism evidence="1 3">
    <name type="scientific">Prunus armeniaca</name>
    <name type="common">Apricot</name>
    <name type="synonym">Armeniaca vulgaris</name>
    <dbReference type="NCBI Taxonomy" id="36596"/>
    <lineage>
        <taxon>Eukaryota</taxon>
        <taxon>Viridiplantae</taxon>
        <taxon>Streptophyta</taxon>
        <taxon>Embryophyta</taxon>
        <taxon>Tracheophyta</taxon>
        <taxon>Spermatophyta</taxon>
        <taxon>Magnoliopsida</taxon>
        <taxon>eudicotyledons</taxon>
        <taxon>Gunneridae</taxon>
        <taxon>Pentapetalae</taxon>
        <taxon>rosids</taxon>
        <taxon>fabids</taxon>
        <taxon>Rosales</taxon>
        <taxon>Rosaceae</taxon>
        <taxon>Amygdaloideae</taxon>
        <taxon>Amygdaleae</taxon>
        <taxon>Prunus</taxon>
    </lineage>
</organism>
<dbReference type="EMBL" id="CAEKKB010000001">
    <property type="protein sequence ID" value="CAB4297954.1"/>
    <property type="molecule type" value="Genomic_DNA"/>
</dbReference>
<name>A0A6J5TYQ4_PRUAR</name>
<gene>
    <name evidence="1" type="ORF">CURHAP_LOCUS10211</name>
    <name evidence="2" type="ORF">ORAREDHAP_LOCUS10035</name>
</gene>
<reference evidence="4" key="1">
    <citation type="journal article" date="2020" name="Genome Biol.">
        <title>Gamete binning: chromosome-level and haplotype-resolved genome assembly enabled by high-throughput single-cell sequencing of gamete genomes.</title>
        <authorList>
            <person name="Campoy J.A."/>
            <person name="Sun H."/>
            <person name="Goel M."/>
            <person name="Jiao W.-B."/>
            <person name="Folz-Donahue K."/>
            <person name="Wang N."/>
            <person name="Rubio M."/>
            <person name="Liu C."/>
            <person name="Kukat C."/>
            <person name="Ruiz D."/>
            <person name="Huettel B."/>
            <person name="Schneeberger K."/>
        </authorList>
    </citation>
    <scope>NUCLEOTIDE SEQUENCE [LARGE SCALE GENOMIC DNA]</scope>
    <source>
        <strain evidence="4">cv. Rojo Pasion</strain>
    </source>
</reference>
<dbReference type="Proteomes" id="UP000507222">
    <property type="component" value="Unassembled WGS sequence"/>
</dbReference>
<proteinExistence type="predicted"/>
<dbReference type="PANTHER" id="PTHR46999">
    <property type="entry name" value="ALPHA-GLUCAN WATER DIKINASE 1, CHLOROPLASTIC-RELATED"/>
    <property type="match status" value="1"/>
</dbReference>